<reference evidence="2 3" key="1">
    <citation type="submission" date="2012-08" db="EMBL/GenBank/DDBJ databases">
        <title>Whole genome shotgun sequence of Austwickia chelonae NBRC 105200.</title>
        <authorList>
            <person name="Yoshida I."/>
            <person name="Hosoyama A."/>
            <person name="Tsuchikane K."/>
            <person name="Katsumata H."/>
            <person name="Ando Y."/>
            <person name="Ohji S."/>
            <person name="Hamada M."/>
            <person name="Tamura T."/>
            <person name="Yamazoe A."/>
            <person name="Yamazaki S."/>
            <person name="Fujita N."/>
        </authorList>
    </citation>
    <scope>NUCLEOTIDE SEQUENCE [LARGE SCALE GENOMIC DNA]</scope>
    <source>
        <strain evidence="2 3">NBRC 105200</strain>
    </source>
</reference>
<dbReference type="Proteomes" id="UP000008495">
    <property type="component" value="Unassembled WGS sequence"/>
</dbReference>
<accession>K6V5P8</accession>
<dbReference type="EMBL" id="BAGZ01000005">
    <property type="protein sequence ID" value="GAB77518.1"/>
    <property type="molecule type" value="Genomic_DNA"/>
</dbReference>
<name>K6V5P8_9MICO</name>
<feature type="region of interest" description="Disordered" evidence="1">
    <location>
        <begin position="256"/>
        <end position="281"/>
    </location>
</feature>
<protein>
    <submittedName>
        <fullName evidence="2">Uncharacterized protein</fullName>
    </submittedName>
</protein>
<gene>
    <name evidence="2" type="ORF">AUCHE_05_04300</name>
</gene>
<sequence length="281" mass="30352">MIGELANSVSCRYDYGKSLVFFWWPGKDVANIGSMDSPLSQAREDAAAILASAPSVLAKAAAFVTGEGSVRHIDWAKIAYLSGQNVLSSGDRAFLGICAEIAGHTPDGKHPEQTFGARWDSLDGQHQSVIASVLTQSSQSKQAREREVLEQLGVPSAYPSVPRPQLVRVRLGPDQPAVTNDALGRERVGYREGSSPHETWLRGRGVWRMQADRVIASQWLIVAHAGIVQMVGTIDGLTIHGDRIAIIGQPLPEHPFIGKPDPLDNNSQNPVAYGDMSDVDL</sequence>
<evidence type="ECO:0000313" key="3">
    <source>
        <dbReference type="Proteomes" id="UP000008495"/>
    </source>
</evidence>
<keyword evidence="3" id="KW-1185">Reference proteome</keyword>
<dbReference type="eggNOG" id="ENOG502ZE8E">
    <property type="taxonomic scope" value="Bacteria"/>
</dbReference>
<organism evidence="2 3">
    <name type="scientific">Austwickia chelonae NBRC 105200</name>
    <dbReference type="NCBI Taxonomy" id="1184607"/>
    <lineage>
        <taxon>Bacteria</taxon>
        <taxon>Bacillati</taxon>
        <taxon>Actinomycetota</taxon>
        <taxon>Actinomycetes</taxon>
        <taxon>Micrococcales</taxon>
        <taxon>Dermatophilaceae</taxon>
        <taxon>Austwickia</taxon>
    </lineage>
</organism>
<comment type="caution">
    <text evidence="2">The sequence shown here is derived from an EMBL/GenBank/DDBJ whole genome shotgun (WGS) entry which is preliminary data.</text>
</comment>
<evidence type="ECO:0000256" key="1">
    <source>
        <dbReference type="SAM" id="MobiDB-lite"/>
    </source>
</evidence>
<dbReference type="AlphaFoldDB" id="K6V5P8"/>
<proteinExistence type="predicted"/>
<evidence type="ECO:0000313" key="2">
    <source>
        <dbReference type="EMBL" id="GAB77518.1"/>
    </source>
</evidence>